<feature type="domain" description="ABC3 transporter permease C-terminal" evidence="7">
    <location>
        <begin position="676"/>
        <end position="786"/>
    </location>
</feature>
<dbReference type="GO" id="GO:0022857">
    <property type="term" value="F:transmembrane transporter activity"/>
    <property type="evidence" value="ECO:0007669"/>
    <property type="project" value="TreeGrafter"/>
</dbReference>
<keyword evidence="5 6" id="KW-0472">Membrane</keyword>
<gene>
    <name evidence="9" type="ORF">TH53_01035</name>
</gene>
<keyword evidence="4 6" id="KW-1133">Transmembrane helix</keyword>
<dbReference type="InterPro" id="IPR003838">
    <property type="entry name" value="ABC3_permease_C"/>
</dbReference>
<feature type="transmembrane region" description="Helical" evidence="6">
    <location>
        <begin position="672"/>
        <end position="696"/>
    </location>
</feature>
<dbReference type="AlphaFoldDB" id="A0A0D0FAR2"/>
<feature type="domain" description="ABC3 transporter permease C-terminal" evidence="7">
    <location>
        <begin position="292"/>
        <end position="409"/>
    </location>
</feature>
<evidence type="ECO:0000256" key="1">
    <source>
        <dbReference type="ARBA" id="ARBA00004651"/>
    </source>
</evidence>
<dbReference type="InterPro" id="IPR025857">
    <property type="entry name" value="MacB_PCD"/>
</dbReference>
<evidence type="ECO:0000256" key="6">
    <source>
        <dbReference type="SAM" id="Phobius"/>
    </source>
</evidence>
<name>A0A0D0FAR2_9SPHI</name>
<comment type="subcellular location">
    <subcellularLocation>
        <location evidence="1">Cell membrane</location>
        <topology evidence="1">Multi-pass membrane protein</topology>
    </subcellularLocation>
</comment>
<evidence type="ECO:0000259" key="7">
    <source>
        <dbReference type="Pfam" id="PF02687"/>
    </source>
</evidence>
<keyword evidence="2" id="KW-1003">Cell membrane</keyword>
<dbReference type="Pfam" id="PF12704">
    <property type="entry name" value="MacB_PCD"/>
    <property type="match status" value="2"/>
</dbReference>
<dbReference type="GO" id="GO:0005886">
    <property type="term" value="C:plasma membrane"/>
    <property type="evidence" value="ECO:0007669"/>
    <property type="project" value="UniProtKB-SubCell"/>
</dbReference>
<evidence type="ECO:0000256" key="5">
    <source>
        <dbReference type="ARBA" id="ARBA00023136"/>
    </source>
</evidence>
<dbReference type="Pfam" id="PF02687">
    <property type="entry name" value="FtsX"/>
    <property type="match status" value="2"/>
</dbReference>
<feature type="transmembrane region" description="Helical" evidence="6">
    <location>
        <begin position="759"/>
        <end position="779"/>
    </location>
</feature>
<dbReference type="Proteomes" id="UP000032049">
    <property type="component" value="Unassembled WGS sequence"/>
</dbReference>
<evidence type="ECO:0000313" key="9">
    <source>
        <dbReference type="EMBL" id="KIO78918.1"/>
    </source>
</evidence>
<organism evidence="9 10">
    <name type="scientific">Pedobacter lusitanus</name>
    <dbReference type="NCBI Taxonomy" id="1503925"/>
    <lineage>
        <taxon>Bacteria</taxon>
        <taxon>Pseudomonadati</taxon>
        <taxon>Bacteroidota</taxon>
        <taxon>Sphingobacteriia</taxon>
        <taxon>Sphingobacteriales</taxon>
        <taxon>Sphingobacteriaceae</taxon>
        <taxon>Pedobacter</taxon>
    </lineage>
</organism>
<feature type="domain" description="MacB-like periplasmic core" evidence="8">
    <location>
        <begin position="20"/>
        <end position="237"/>
    </location>
</feature>
<feature type="transmembrane region" description="Helical" evidence="6">
    <location>
        <begin position="21"/>
        <end position="43"/>
    </location>
</feature>
<sequence length="796" mass="89878">MFKLNLKIAWRNLWKNKGYTFINILGLSIAMASCILIFIFIRYQLSFDKGYKNDNRIYRFTTQWKYNSFEDYNQGVPVPLAAAARNELPGLEKVALLASSNEVIQVKHKNGTDRIKTREHIFYAETDFFDIFDLSWLSGKPALALAAPNTVALSETTAKKYFGTVANALGKSILYQNNVYLKVTTIFKDMPANSSIPLKIIVSYQNFYGKNNKDWNSVGSQIECYVLLKNGLTATDLDGQLSLFNKKHYQDKKVEGNQTNTLQALRDIHFSEQYGNFANKNITRKEIYGLVIIGLFLMLTACINFINLNTAQSINRSKEVGVRKVMGGERKQLIVQFLTETFTIALLALIVACILTELALPQMQNLFKDQISFDFFDHPVILLFLTGLTVVVSLMAGFYPALIISGFSPALAIKNKITVNSGNMSLRKILIVIQFSITIILIIGTIVILRQMDYVHKKSLGFTTDAIAMINVPTDSLSRTKYSIFKNRALQLKGIEGFSYCQRPPLSGDVSSTSFIFDGRKNEDFEVRTSMADADYFNLFDLKLIAGKIYLESDTNTGYVVNETFLKKMNIHNPQDALGKTITLNNKKIPVTGIVKDFNDKSLKESISPLAIFSQKNAYYLIAVKVDKNQLMPAMNKIEGLWNSTFPNGIYNAEFVNNDINRYYESERITGILFRVFALVIIFISFIGLFGLISFVATQRTKEVAIRKVLGASTLELVKMLNGSFLFLVFIANLVAWPLAYLFTTKWLAGFAYRIDLDIWPFVMAFVISMLTTLITVSIRSYKAAITNTIDVLKSE</sequence>
<proteinExistence type="predicted"/>
<dbReference type="PANTHER" id="PTHR30572">
    <property type="entry name" value="MEMBRANE COMPONENT OF TRANSPORTER-RELATED"/>
    <property type="match status" value="1"/>
</dbReference>
<feature type="transmembrane region" description="Helical" evidence="6">
    <location>
        <begin position="333"/>
        <end position="360"/>
    </location>
</feature>
<protein>
    <submittedName>
        <fullName evidence="9">ABC transporter permease</fullName>
    </submittedName>
</protein>
<feature type="transmembrane region" description="Helical" evidence="6">
    <location>
        <begin position="380"/>
        <end position="408"/>
    </location>
</feature>
<comment type="caution">
    <text evidence="9">The sequence shown here is derived from an EMBL/GenBank/DDBJ whole genome shotgun (WGS) entry which is preliminary data.</text>
</comment>
<evidence type="ECO:0000256" key="2">
    <source>
        <dbReference type="ARBA" id="ARBA00022475"/>
    </source>
</evidence>
<dbReference type="InterPro" id="IPR050250">
    <property type="entry name" value="Macrolide_Exporter_MacB"/>
</dbReference>
<feature type="transmembrane region" description="Helical" evidence="6">
    <location>
        <begin position="429"/>
        <end position="449"/>
    </location>
</feature>
<dbReference type="EMBL" id="JXRA01000005">
    <property type="protein sequence ID" value="KIO78918.1"/>
    <property type="molecule type" value="Genomic_DNA"/>
</dbReference>
<dbReference type="PANTHER" id="PTHR30572:SF18">
    <property type="entry name" value="ABC-TYPE MACROLIDE FAMILY EXPORT SYSTEM PERMEASE COMPONENT 2"/>
    <property type="match status" value="1"/>
</dbReference>
<evidence type="ECO:0000256" key="4">
    <source>
        <dbReference type="ARBA" id="ARBA00022989"/>
    </source>
</evidence>
<feature type="transmembrane region" description="Helical" evidence="6">
    <location>
        <begin position="287"/>
        <end position="308"/>
    </location>
</feature>
<dbReference type="OrthoDB" id="1451596at2"/>
<keyword evidence="10" id="KW-1185">Reference proteome</keyword>
<evidence type="ECO:0000256" key="3">
    <source>
        <dbReference type="ARBA" id="ARBA00022692"/>
    </source>
</evidence>
<evidence type="ECO:0000313" key="10">
    <source>
        <dbReference type="Proteomes" id="UP000032049"/>
    </source>
</evidence>
<feature type="domain" description="MacB-like periplasmic core" evidence="8">
    <location>
        <begin position="518"/>
        <end position="635"/>
    </location>
</feature>
<accession>A0A0D0FAR2</accession>
<feature type="transmembrane region" description="Helical" evidence="6">
    <location>
        <begin position="717"/>
        <end position="739"/>
    </location>
</feature>
<reference evidence="9 10" key="1">
    <citation type="submission" date="2015-01" db="EMBL/GenBank/DDBJ databases">
        <title>Draft genome sequence of Pedobacter sp. NL19 isolated from sludge of an effluent treatment pond in an abandoned uranium mine.</title>
        <authorList>
            <person name="Santos T."/>
            <person name="Caetano T."/>
            <person name="Covas C."/>
            <person name="Cruz A."/>
            <person name="Mendo S."/>
        </authorList>
    </citation>
    <scope>NUCLEOTIDE SEQUENCE [LARGE SCALE GENOMIC DNA]</scope>
    <source>
        <strain evidence="9 10">NL19</strain>
    </source>
</reference>
<dbReference type="PROSITE" id="PS51257">
    <property type="entry name" value="PROKAR_LIPOPROTEIN"/>
    <property type="match status" value="1"/>
</dbReference>
<dbReference type="RefSeq" id="WP_041877518.1">
    <property type="nucleotide sequence ID" value="NZ_CP157278.1"/>
</dbReference>
<evidence type="ECO:0000259" key="8">
    <source>
        <dbReference type="Pfam" id="PF12704"/>
    </source>
</evidence>
<dbReference type="STRING" id="1503925.TH53_01035"/>
<keyword evidence="3 6" id="KW-0812">Transmembrane</keyword>